<keyword evidence="3" id="KW-1185">Reference proteome</keyword>
<name>A0A4R3L4Z3_9GAMM</name>
<accession>A0A4R3L4Z3</accession>
<keyword evidence="1" id="KW-0472">Membrane</keyword>
<dbReference type="AlphaFoldDB" id="A0A4R3L4Z3"/>
<dbReference type="EMBL" id="SMAF01000029">
    <property type="protein sequence ID" value="TCS93204.1"/>
    <property type="molecule type" value="Genomic_DNA"/>
</dbReference>
<evidence type="ECO:0000313" key="3">
    <source>
        <dbReference type="Proteomes" id="UP000294599"/>
    </source>
</evidence>
<feature type="transmembrane region" description="Helical" evidence="1">
    <location>
        <begin position="41"/>
        <end position="60"/>
    </location>
</feature>
<sequence>MVRRNRLFQTLVPCVRQACWPVGVPCACMCRYIAETEMKPLLFAFLIAIVSLTQSAGAFVNPPALAPEVAQPGQVVNLHLTTGVCDGVLGGANNPAITINGQSIDVLIDAIRRFDPLFCPFPTVNHVWPIGTFGPGTYSVTVRYRFTPFGLPTVIEALGVLPLQVQGTPATDPRPVPATNWPFLALMVIAILLIGILYSDKVLRLCHFDVDL</sequence>
<dbReference type="Proteomes" id="UP000294599">
    <property type="component" value="Unassembled WGS sequence"/>
</dbReference>
<gene>
    <name evidence="2" type="ORF">EDC25_12927</name>
</gene>
<comment type="caution">
    <text evidence="2">The sequence shown here is derived from an EMBL/GenBank/DDBJ whole genome shotgun (WGS) entry which is preliminary data.</text>
</comment>
<evidence type="ECO:0000256" key="1">
    <source>
        <dbReference type="SAM" id="Phobius"/>
    </source>
</evidence>
<proteinExistence type="predicted"/>
<evidence type="ECO:0000313" key="2">
    <source>
        <dbReference type="EMBL" id="TCS93204.1"/>
    </source>
</evidence>
<reference evidence="2 3" key="1">
    <citation type="submission" date="2019-03" db="EMBL/GenBank/DDBJ databases">
        <title>Genomic Encyclopedia of Type Strains, Phase IV (KMG-IV): sequencing the most valuable type-strain genomes for metagenomic binning, comparative biology and taxonomic classification.</title>
        <authorList>
            <person name="Goeker M."/>
        </authorList>
    </citation>
    <scope>NUCLEOTIDE SEQUENCE [LARGE SCALE GENOMIC DNA]</scope>
    <source>
        <strain evidence="2 3">DSM 21944</strain>
    </source>
</reference>
<keyword evidence="1" id="KW-0812">Transmembrane</keyword>
<keyword evidence="1" id="KW-1133">Transmembrane helix</keyword>
<organism evidence="2 3">
    <name type="scientific">Pseudofulvimonas gallinarii</name>
    <dbReference type="NCBI Taxonomy" id="634155"/>
    <lineage>
        <taxon>Bacteria</taxon>
        <taxon>Pseudomonadati</taxon>
        <taxon>Pseudomonadota</taxon>
        <taxon>Gammaproteobacteria</taxon>
        <taxon>Lysobacterales</taxon>
        <taxon>Rhodanobacteraceae</taxon>
        <taxon>Pseudofulvimonas</taxon>
    </lineage>
</organism>
<feature type="transmembrane region" description="Helical" evidence="1">
    <location>
        <begin position="181"/>
        <end position="198"/>
    </location>
</feature>
<protein>
    <submittedName>
        <fullName evidence="2">Uncharacterized protein</fullName>
    </submittedName>
</protein>